<organism evidence="1 2">
    <name type="scientific">Brucella ceti str. Cudo</name>
    <dbReference type="NCBI Taxonomy" id="595497"/>
    <lineage>
        <taxon>Bacteria</taxon>
        <taxon>Pseudomonadati</taxon>
        <taxon>Pseudomonadota</taxon>
        <taxon>Alphaproteobacteria</taxon>
        <taxon>Hyphomicrobiales</taxon>
        <taxon>Brucellaceae</taxon>
        <taxon>Brucella/Ochrobactrum group</taxon>
        <taxon>Brucella</taxon>
    </lineage>
</organism>
<dbReference type="EMBL" id="ACJD01000006">
    <property type="protein sequence ID" value="EEH13931.1"/>
    <property type="molecule type" value="Genomic_DNA"/>
</dbReference>
<evidence type="ECO:0000313" key="2">
    <source>
        <dbReference type="Proteomes" id="UP000003678"/>
    </source>
</evidence>
<proteinExistence type="predicted"/>
<dbReference type="Proteomes" id="UP000003678">
    <property type="component" value="Unassembled WGS sequence"/>
</dbReference>
<evidence type="ECO:0000313" key="1">
    <source>
        <dbReference type="EMBL" id="EEH13931.1"/>
    </source>
</evidence>
<accession>C0GAG7</accession>
<dbReference type="AlphaFoldDB" id="C0GAG7"/>
<name>C0GAG7_9HYPH</name>
<sequence>MVDRYLAEHLPKSSSTYVEIPDAMHFSFMQLCKPGAAALIEEDIPGDGIVCKDDRDTAYQQCARCG</sequence>
<protein>
    <submittedName>
        <fullName evidence="1">Uncharacterized protein</fullName>
    </submittedName>
</protein>
<gene>
    <name evidence="1" type="ORF">BCETI_6000926</name>
</gene>
<reference evidence="1 2" key="1">
    <citation type="submission" date="2009-03" db="EMBL/GenBank/DDBJ databases">
        <authorList>
            <person name="Setubal J.C."/>
            <person name="Boyle S."/>
            <person name="Crasta O.R."/>
            <person name="Gillespie J.J."/>
            <person name="Kenyon R.W."/>
            <person name="Lu J."/>
            <person name="Mane S."/>
            <person name="Nagrani S."/>
            <person name="Shallom J.M."/>
            <person name="Shallom S."/>
            <person name="Shukla M."/>
            <person name="Snyder E.E."/>
            <person name="Sobral B.W."/>
            <person name="Wattam A.R."/>
            <person name="Will R."/>
            <person name="Williams K."/>
            <person name="Yoo H."/>
            <person name="Bruce D.H."/>
            <person name="Detter C."/>
            <person name="Munk C."/>
            <person name="Brettin T.S."/>
            <person name="Ficht T."/>
        </authorList>
    </citation>
    <scope>NUCLEOTIDE SEQUENCE [LARGE SCALE GENOMIC DNA]</scope>
    <source>
        <strain evidence="1 2">Cudo</strain>
    </source>
</reference>
<comment type="caution">
    <text evidence="1">The sequence shown here is derived from an EMBL/GenBank/DDBJ whole genome shotgun (WGS) entry which is preliminary data.</text>
</comment>